<protein>
    <submittedName>
        <fullName evidence="2">Uncharacterized protein</fullName>
    </submittedName>
</protein>
<comment type="caution">
    <text evidence="2">The sequence shown here is derived from an EMBL/GenBank/DDBJ whole genome shotgun (WGS) entry which is preliminary data.</text>
</comment>
<gene>
    <name evidence="2" type="ORF">XAC3562_110046</name>
</gene>
<keyword evidence="3" id="KW-1185">Reference proteome</keyword>
<evidence type="ECO:0000313" key="3">
    <source>
        <dbReference type="Proteomes" id="UP000052230"/>
    </source>
</evidence>
<sequence>MSCGGGRARALQQCAGPPGDNFTLGAKQPPPDAERSRARALGDLQAWRVACAVPSPLAGHAATPSLGLEGGIRAAGSEEIAGRSPIAVTDNKKHSPRGRRG</sequence>
<feature type="region of interest" description="Disordered" evidence="1">
    <location>
        <begin position="79"/>
        <end position="101"/>
    </location>
</feature>
<proteinExistence type="predicted"/>
<accession>A0A0U5F7S8</accession>
<dbReference type="EMBL" id="CCXZ01000013">
    <property type="protein sequence ID" value="CEG14361.1"/>
    <property type="molecule type" value="Genomic_DNA"/>
</dbReference>
<organism evidence="2 3">
    <name type="scientific">Xanthomonas citri pv. citri</name>
    <dbReference type="NCBI Taxonomy" id="611301"/>
    <lineage>
        <taxon>Bacteria</taxon>
        <taxon>Pseudomonadati</taxon>
        <taxon>Pseudomonadota</taxon>
        <taxon>Gammaproteobacteria</taxon>
        <taxon>Lysobacterales</taxon>
        <taxon>Lysobacteraceae</taxon>
        <taxon>Xanthomonas</taxon>
    </lineage>
</organism>
<feature type="region of interest" description="Disordered" evidence="1">
    <location>
        <begin position="1"/>
        <end position="34"/>
    </location>
</feature>
<name>A0A0U5F7S8_XANCI</name>
<evidence type="ECO:0000313" key="2">
    <source>
        <dbReference type="EMBL" id="CEG14361.1"/>
    </source>
</evidence>
<evidence type="ECO:0000256" key="1">
    <source>
        <dbReference type="SAM" id="MobiDB-lite"/>
    </source>
</evidence>
<dbReference type="Proteomes" id="UP000052230">
    <property type="component" value="Unassembled WGS sequence"/>
</dbReference>
<reference evidence="2 3" key="1">
    <citation type="submission" date="2014-09" db="EMBL/GenBank/DDBJ databases">
        <authorList>
            <person name="Regsiter A."/>
        </authorList>
    </citation>
    <scope>NUCLEOTIDE SEQUENCE [LARGE SCALE GENOMIC DNA]</scope>
</reference>
<dbReference type="AlphaFoldDB" id="A0A0U5F7S8"/>